<dbReference type="InterPro" id="IPR027417">
    <property type="entry name" value="P-loop_NTPase"/>
</dbReference>
<proteinExistence type="predicted"/>
<accession>A0A117JHW4</accession>
<organism evidence="2 3">
    <name type="scientific">Mycobacterium lehmannii</name>
    <dbReference type="NCBI Taxonomy" id="2048550"/>
    <lineage>
        <taxon>Bacteria</taxon>
        <taxon>Bacillati</taxon>
        <taxon>Actinomycetota</taxon>
        <taxon>Actinomycetes</taxon>
        <taxon>Mycobacteriales</taxon>
        <taxon>Mycobacteriaceae</taxon>
        <taxon>Mycobacterium</taxon>
    </lineage>
</organism>
<reference evidence="2 3" key="1">
    <citation type="submission" date="2016-01" db="EMBL/GenBank/DDBJ databases">
        <authorList>
            <consortium name="TB Trials Study Group"/>
            <person name="Sutton G."/>
            <person name="Brinkac L."/>
            <person name="Sanka R."/>
            <person name="Adams M."/>
            <person name="Lau E.L."/>
            <person name="Macaden R."/>
            <person name="Grewal H.M.S."/>
        </authorList>
    </citation>
    <scope>NUCLEOTIDE SEQUENCE [LARGE SCALE GENOMIC DNA]</scope>
    <source>
        <strain evidence="2 3">IS-1744</strain>
    </source>
</reference>
<dbReference type="InterPro" id="IPR011528">
    <property type="entry name" value="NERD"/>
</dbReference>
<feature type="domain" description="NERD" evidence="1">
    <location>
        <begin position="11"/>
        <end position="91"/>
    </location>
</feature>
<evidence type="ECO:0000313" key="3">
    <source>
        <dbReference type="Proteomes" id="UP000053707"/>
    </source>
</evidence>
<dbReference type="AlphaFoldDB" id="A0A117JHW4"/>
<dbReference type="EMBL" id="LQIR01000050">
    <property type="protein sequence ID" value="KUI09988.1"/>
    <property type="molecule type" value="Genomic_DNA"/>
</dbReference>
<evidence type="ECO:0000259" key="1">
    <source>
        <dbReference type="Pfam" id="PF08378"/>
    </source>
</evidence>
<comment type="caution">
    <text evidence="2">The sequence shown here is derived from an EMBL/GenBank/DDBJ whole genome shotgun (WGS) entry which is preliminary data.</text>
</comment>
<evidence type="ECO:0000313" key="2">
    <source>
        <dbReference type="EMBL" id="KUI09988.1"/>
    </source>
</evidence>
<dbReference type="Gene3D" id="3.40.50.300">
    <property type="entry name" value="P-loop containing nucleotide triphosphate hydrolases"/>
    <property type="match status" value="1"/>
</dbReference>
<dbReference type="Proteomes" id="UP000053707">
    <property type="component" value="Unassembled WGS sequence"/>
</dbReference>
<dbReference type="SUPFAM" id="SSF52540">
    <property type="entry name" value="P-loop containing nucleoside triphosphate hydrolases"/>
    <property type="match status" value="1"/>
</dbReference>
<dbReference type="Pfam" id="PF08378">
    <property type="entry name" value="NERD"/>
    <property type="match status" value="1"/>
</dbReference>
<sequence>MGLFGRPRPNLRQIDFLIFHERFGIIVVEVKGGGIKCENGEWWTQPRGSMEWSRLSRSPFQQAEDQRFTLQRYLAETLGVDRRCFAHAVAFPATKVSGDLGPNAPRGLILDADDLKHPATALQRVRQESGDCPILRRGLLERIVAQLKPSFTLTVVAAALAAETAEALERETGRQATMVQSQVEAYKTLLSTDRVVVLGGAGTGKTVIAAQLAKQLSTTGNRTLLLCHRPAVQAFLHTLLQIQPPHRQFDGQASESLQVTAWARLKSAMQSELGKSKGSAGGLMEKFFAYRDRLVAPFDAIVIDEGQEFTKTEVEALTWLLADPDNSPLYIFADPFQHSGLHTTPTRERREKKINYQWQPPIDAQTVVLTTNCRNSTPIADVAARFYPDPVPTPVVDGPPPQFHQVTSSQVLPETFRLATQLITDEGFQPNQLLIVPIGVPPR</sequence>
<protein>
    <recommendedName>
        <fullName evidence="1">NERD domain-containing protein</fullName>
    </recommendedName>
</protein>
<name>A0A117JHW4_9MYCO</name>
<gene>
    <name evidence="2" type="ORF">AU192_13995</name>
</gene>
<keyword evidence="3" id="KW-1185">Reference proteome</keyword>
<dbReference type="Pfam" id="PF13604">
    <property type="entry name" value="AAA_30"/>
    <property type="match status" value="1"/>
</dbReference>